<dbReference type="EMBL" id="LT607753">
    <property type="protein sequence ID" value="SCG68143.1"/>
    <property type="molecule type" value="Genomic_DNA"/>
</dbReference>
<sequence length="70" mass="7596">MNDRPRVVVTVGPDGAVSAETRGVHGDRCLDYVAVLEDLLAARAVHSAYTADHTRAGVDLRQEEHDVDRA</sequence>
<evidence type="ECO:0000313" key="2">
    <source>
        <dbReference type="Proteomes" id="UP000198215"/>
    </source>
</evidence>
<organism evidence="1 2">
    <name type="scientific">Micromonospora coxensis</name>
    <dbReference type="NCBI Taxonomy" id="356852"/>
    <lineage>
        <taxon>Bacteria</taxon>
        <taxon>Bacillati</taxon>
        <taxon>Actinomycetota</taxon>
        <taxon>Actinomycetes</taxon>
        <taxon>Micromonosporales</taxon>
        <taxon>Micromonosporaceae</taxon>
        <taxon>Micromonospora</taxon>
    </lineage>
</organism>
<dbReference type="InterPro" id="IPR021375">
    <property type="entry name" value="DUF2997"/>
</dbReference>
<accession>A0A1C5JC84</accession>
<keyword evidence="2" id="KW-1185">Reference proteome</keyword>
<proteinExistence type="predicted"/>
<dbReference type="OrthoDB" id="7067000at2"/>
<evidence type="ECO:0008006" key="3">
    <source>
        <dbReference type="Google" id="ProtNLM"/>
    </source>
</evidence>
<dbReference type="Pfam" id="PF11211">
    <property type="entry name" value="DUF2997"/>
    <property type="match status" value="1"/>
</dbReference>
<name>A0A1C5JC84_9ACTN</name>
<dbReference type="RefSeq" id="WP_088977663.1">
    <property type="nucleotide sequence ID" value="NZ_LT607753.1"/>
</dbReference>
<dbReference type="Proteomes" id="UP000198215">
    <property type="component" value="Chromosome I"/>
</dbReference>
<protein>
    <recommendedName>
        <fullName evidence="3">DUF2997 domain-containing protein</fullName>
    </recommendedName>
</protein>
<dbReference type="AlphaFoldDB" id="A0A1C5JC84"/>
<evidence type="ECO:0000313" key="1">
    <source>
        <dbReference type="EMBL" id="SCG68143.1"/>
    </source>
</evidence>
<reference evidence="2" key="1">
    <citation type="submission" date="2016-06" db="EMBL/GenBank/DDBJ databases">
        <authorList>
            <person name="Varghese N."/>
            <person name="Submissions Spin"/>
        </authorList>
    </citation>
    <scope>NUCLEOTIDE SEQUENCE [LARGE SCALE GENOMIC DNA]</scope>
    <source>
        <strain evidence="2">DSM 45161</strain>
    </source>
</reference>
<gene>
    <name evidence="1" type="ORF">GA0070614_4351</name>
</gene>